<keyword evidence="4" id="KW-1185">Reference proteome</keyword>
<dbReference type="PANTHER" id="PTHR31589">
    <property type="entry name" value="PROTEIN, PUTATIVE (DUF239)-RELATED-RELATED"/>
    <property type="match status" value="1"/>
</dbReference>
<evidence type="ECO:0000313" key="3">
    <source>
        <dbReference type="EMBL" id="GMI83888.1"/>
    </source>
</evidence>
<dbReference type="EMBL" id="BSYR01000019">
    <property type="protein sequence ID" value="GMI83888.1"/>
    <property type="molecule type" value="Genomic_DNA"/>
</dbReference>
<dbReference type="Pfam" id="PF03080">
    <property type="entry name" value="Neprosin"/>
    <property type="match status" value="1"/>
</dbReference>
<reference evidence="3" key="1">
    <citation type="submission" date="2023-05" db="EMBL/GenBank/DDBJ databases">
        <title>Genome and transcriptome analyses reveal genes involved in the formation of fine ridges on petal epidermal cells in Hibiscus trionum.</title>
        <authorList>
            <person name="Koshimizu S."/>
            <person name="Masuda S."/>
            <person name="Ishii T."/>
            <person name="Shirasu K."/>
            <person name="Hoshino A."/>
            <person name="Arita M."/>
        </authorList>
    </citation>
    <scope>NUCLEOTIDE SEQUENCE</scope>
    <source>
        <strain evidence="3">Hamamatsu line</strain>
    </source>
</reference>
<keyword evidence="1" id="KW-0732">Signal</keyword>
<protein>
    <recommendedName>
        <fullName evidence="2">Neprosin PEP catalytic domain-containing protein</fullName>
    </recommendedName>
</protein>
<name>A0A9W7HWC2_HIBTR</name>
<accession>A0A9W7HWC2</accession>
<dbReference type="InterPro" id="IPR053168">
    <property type="entry name" value="Glutamic_endopeptidase"/>
</dbReference>
<organism evidence="3 4">
    <name type="scientific">Hibiscus trionum</name>
    <name type="common">Flower of an hour</name>
    <dbReference type="NCBI Taxonomy" id="183268"/>
    <lineage>
        <taxon>Eukaryota</taxon>
        <taxon>Viridiplantae</taxon>
        <taxon>Streptophyta</taxon>
        <taxon>Embryophyta</taxon>
        <taxon>Tracheophyta</taxon>
        <taxon>Spermatophyta</taxon>
        <taxon>Magnoliopsida</taxon>
        <taxon>eudicotyledons</taxon>
        <taxon>Gunneridae</taxon>
        <taxon>Pentapetalae</taxon>
        <taxon>rosids</taxon>
        <taxon>malvids</taxon>
        <taxon>Malvales</taxon>
        <taxon>Malvaceae</taxon>
        <taxon>Malvoideae</taxon>
        <taxon>Hibiscus</taxon>
    </lineage>
</organism>
<comment type="caution">
    <text evidence="3">The sequence shown here is derived from an EMBL/GenBank/DDBJ whole genome shotgun (WGS) entry which is preliminary data.</text>
</comment>
<gene>
    <name evidence="3" type="ORF">HRI_002058100</name>
</gene>
<dbReference type="PANTHER" id="PTHR31589:SF2">
    <property type="entry name" value="ASLB (DUF239)-RELATED"/>
    <property type="match status" value="1"/>
</dbReference>
<evidence type="ECO:0000259" key="2">
    <source>
        <dbReference type="PROSITE" id="PS52045"/>
    </source>
</evidence>
<dbReference type="Pfam" id="PF14365">
    <property type="entry name" value="Neprosin_AP"/>
    <property type="match status" value="1"/>
</dbReference>
<feature type="domain" description="Neprosin PEP catalytic" evidence="2">
    <location>
        <begin position="167"/>
        <end position="424"/>
    </location>
</feature>
<feature type="chain" id="PRO_5040811939" description="Neprosin PEP catalytic domain-containing protein" evidence="1">
    <location>
        <begin position="25"/>
        <end position="424"/>
    </location>
</feature>
<sequence>MDKLNISRLFLILVLLYLSGRGNANVNFKETPVDVDGKLKQLNKPAVKTIQSEDGDVIDCVDIHKQPAFDHPALKNHVIQMRPSFDLKNEKSSTENEPSKLVVSQTWQRSGSCPEGTVPIRRIQRQDLLRANSVDRFGRKPQEIVYKLNSTNQKDGHFPYINNTELNLPTMVNRSGATLVTVGFNYIGAKGDINVWNPNVESADEFTTAQIWVKGGPGDDFESLESGWTVNPQLYGDKRTRFFAHWTKDSYKTTGCFDLTCSGFVQTSSQVALGAAIEPVSSEFGGQYYITVGIYMDPQTSNWWLKFGADIAIGYWPASSLLFYLNHSSTLVEWGGQVYSPNVKKTPHTKTGMGSGQFASGLYGNACFIQNAAIVDYSWALKYPQWVGTWADEYYCYTAYNYQQSYGTLPVFYFGGPGQNPNCP</sequence>
<dbReference type="Proteomes" id="UP001165190">
    <property type="component" value="Unassembled WGS sequence"/>
</dbReference>
<evidence type="ECO:0000313" key="4">
    <source>
        <dbReference type="Proteomes" id="UP001165190"/>
    </source>
</evidence>
<feature type="signal peptide" evidence="1">
    <location>
        <begin position="1"/>
        <end position="24"/>
    </location>
</feature>
<dbReference type="PROSITE" id="PS52045">
    <property type="entry name" value="NEPROSIN_PEP_CD"/>
    <property type="match status" value="1"/>
</dbReference>
<dbReference type="Gene3D" id="3.90.1320.10">
    <property type="entry name" value="Outer-capsid protein sigma 3, large lobe"/>
    <property type="match status" value="1"/>
</dbReference>
<dbReference type="OrthoDB" id="1858978at2759"/>
<dbReference type="InterPro" id="IPR025521">
    <property type="entry name" value="Neprosin_propep"/>
</dbReference>
<evidence type="ECO:0000256" key="1">
    <source>
        <dbReference type="SAM" id="SignalP"/>
    </source>
</evidence>
<dbReference type="AlphaFoldDB" id="A0A9W7HWC2"/>
<dbReference type="InterPro" id="IPR004314">
    <property type="entry name" value="Neprosin"/>
</dbReference>
<proteinExistence type="predicted"/>